<evidence type="ECO:0000313" key="3">
    <source>
        <dbReference type="Proteomes" id="UP000556329"/>
    </source>
</evidence>
<reference evidence="2 3" key="1">
    <citation type="submission" date="2020-08" db="EMBL/GenBank/DDBJ databases">
        <title>Genomic Encyclopedia of Type Strains, Phase IV (KMG-IV): sequencing the most valuable type-strain genomes for metagenomic binning, comparative biology and taxonomic classification.</title>
        <authorList>
            <person name="Goeker M."/>
        </authorList>
    </citation>
    <scope>NUCLEOTIDE SEQUENCE [LARGE SCALE GENOMIC DNA]</scope>
    <source>
        <strain evidence="2 3">DSM 100039</strain>
    </source>
</reference>
<sequence length="807" mass="86476">MQGFGDELSAVAERYRQMKERQDAFDAEIARRRFNGRIAQAEDEVTANAPADGSGLHDAMYGQVDPRTGRVVKSGLFDTLFDDALRTMPETQRAAFASQKEATRAPGSLRMAARQQARRDEYELAELTEVDNISTSAIAKSNPNDIGGFEAIRQSGLDLIAKIGNPLARQAAEVAWRSNTAKALVQAMIAQDPKRAAEMLGTAQAGGRTKDDSAEAVGATNSTPPDGQTAVVSLDAITYLAPGDVAALLDQANTATAAQLVDARAKVQLAEQNAPAVIASTGQYPEEKPTAQDFVNIYGAGEGAARFQIFNLTTGVADAFFKMRRAPNQAIHAELRDFEPGPDGSPEQREQYEIKAGAAQLVLGARRDDPVDYVSQMFPGLAPDWSKVSTPEDFQAAVTWALAAQQQLGFDRILAVPRALADNLGGRFVDDSVPVRQRIIELSDILKAVRDPKARFALAGQVFASSLAQLRENAANNPKMTLAEQEAQERALEADLTVMAYHPARVRFNAGPWWQKPFAALNDDARLFANSTTFSQADRLSAGMNSLFSSKSYDELLAAEQAETEDAADRAGPAAIPVELLGAFASGLGLQKAGITFTGKLAAEGLGGLRGLFTRSATAAADGVVFGGVDAALNSRDILGEMGAGALWGAGGNVLAEGLGAIGRQVLARLTGSPPSEFARGGPAEDVTETVDVEALGRSQSAEIPPVRITDEDDLKLVPTKRITTNRALRKEWEELHGQAWPKDPKTGRNMDVSHEVPLADGGGDHVLNVKPRSRDDHIRHHQDAGDFARWAKRRWRKKNLIGGDGV</sequence>
<dbReference type="InterPro" id="IPR003615">
    <property type="entry name" value="HNH_nuc"/>
</dbReference>
<protein>
    <submittedName>
        <fullName evidence="2">Uncharacterized protein</fullName>
    </submittedName>
</protein>
<gene>
    <name evidence="2" type="ORF">HNQ71_004897</name>
</gene>
<dbReference type="CDD" id="cd00085">
    <property type="entry name" value="HNHc"/>
    <property type="match status" value="1"/>
</dbReference>
<feature type="region of interest" description="Disordered" evidence="1">
    <location>
        <begin position="204"/>
        <end position="227"/>
    </location>
</feature>
<dbReference type="RefSeq" id="WP_246461942.1">
    <property type="nucleotide sequence ID" value="NZ_JACHEF010000005.1"/>
</dbReference>
<name>A0A841PAH8_9HYPH</name>
<dbReference type="AlphaFoldDB" id="A0A841PAH8"/>
<accession>A0A841PAH8</accession>
<dbReference type="Proteomes" id="UP000556329">
    <property type="component" value="Unassembled WGS sequence"/>
</dbReference>
<proteinExistence type="predicted"/>
<evidence type="ECO:0000256" key="1">
    <source>
        <dbReference type="SAM" id="MobiDB-lite"/>
    </source>
</evidence>
<keyword evidence="3" id="KW-1185">Reference proteome</keyword>
<dbReference type="EMBL" id="JACHEF010000005">
    <property type="protein sequence ID" value="MBB6412207.1"/>
    <property type="molecule type" value="Genomic_DNA"/>
</dbReference>
<organism evidence="2 3">
    <name type="scientific">Mesorhizobium sangaii</name>
    <dbReference type="NCBI Taxonomy" id="505389"/>
    <lineage>
        <taxon>Bacteria</taxon>
        <taxon>Pseudomonadati</taxon>
        <taxon>Pseudomonadota</taxon>
        <taxon>Alphaproteobacteria</taxon>
        <taxon>Hyphomicrobiales</taxon>
        <taxon>Phyllobacteriaceae</taxon>
        <taxon>Mesorhizobium</taxon>
    </lineage>
</organism>
<evidence type="ECO:0000313" key="2">
    <source>
        <dbReference type="EMBL" id="MBB6412207.1"/>
    </source>
</evidence>
<comment type="caution">
    <text evidence="2">The sequence shown here is derived from an EMBL/GenBank/DDBJ whole genome shotgun (WGS) entry which is preliminary data.</text>
</comment>